<proteinExistence type="predicted"/>
<gene>
    <name evidence="1" type="ORF">K8I29_11040</name>
</gene>
<comment type="caution">
    <text evidence="1">The sequence shown here is derived from an EMBL/GenBank/DDBJ whole genome shotgun (WGS) entry which is preliminary data.</text>
</comment>
<accession>A0A953JFE0</accession>
<evidence type="ECO:0000313" key="1">
    <source>
        <dbReference type="EMBL" id="MBZ0156726.1"/>
    </source>
</evidence>
<organism evidence="1 2">
    <name type="scientific">Candidatus Nitrobium versatile</name>
    <dbReference type="NCBI Taxonomy" id="2884831"/>
    <lineage>
        <taxon>Bacteria</taxon>
        <taxon>Pseudomonadati</taxon>
        <taxon>Nitrospirota</taxon>
        <taxon>Nitrospiria</taxon>
        <taxon>Nitrospirales</taxon>
        <taxon>Nitrospiraceae</taxon>
        <taxon>Candidatus Nitrobium</taxon>
    </lineage>
</organism>
<reference evidence="1" key="1">
    <citation type="journal article" date="2021" name="bioRxiv">
        <title>Unraveling nitrogen, sulfur and carbon metabolic pathways and microbial community transcriptional responses to substrate deprivation and toxicity stresses in a bioreactor mimicking anoxic brackish coastal sediment conditions.</title>
        <authorList>
            <person name="Martins P.D."/>
            <person name="Echeveste M.J."/>
            <person name="Arshad A."/>
            <person name="Kurth J."/>
            <person name="Ouboter H."/>
            <person name="Jetten M.S.M."/>
            <person name="Welte C.U."/>
        </authorList>
    </citation>
    <scope>NUCLEOTIDE SEQUENCE</scope>
    <source>
        <strain evidence="1">MAG_39</strain>
    </source>
</reference>
<dbReference type="AlphaFoldDB" id="A0A953JFE0"/>
<dbReference type="Proteomes" id="UP000705867">
    <property type="component" value="Unassembled WGS sequence"/>
</dbReference>
<dbReference type="EMBL" id="JAIOIV010000087">
    <property type="protein sequence ID" value="MBZ0156726.1"/>
    <property type="molecule type" value="Genomic_DNA"/>
</dbReference>
<name>A0A953JFE0_9BACT</name>
<reference evidence="1" key="2">
    <citation type="submission" date="2021-08" db="EMBL/GenBank/DDBJ databases">
        <authorList>
            <person name="Dalcin Martins P."/>
        </authorList>
    </citation>
    <scope>NUCLEOTIDE SEQUENCE</scope>
    <source>
        <strain evidence="1">MAG_39</strain>
    </source>
</reference>
<protein>
    <submittedName>
        <fullName evidence="1">Uncharacterized protein</fullName>
    </submittedName>
</protein>
<evidence type="ECO:0000313" key="2">
    <source>
        <dbReference type="Proteomes" id="UP000705867"/>
    </source>
</evidence>
<sequence>MKILHVLKASADEKVSLIITIHAKDVNNEVKVVDLSSPDISYEELVADIFSFDRVFSW</sequence>